<protein>
    <submittedName>
        <fullName evidence="1">Uncharacterized protein</fullName>
    </submittedName>
</protein>
<dbReference type="Proteomes" id="UP001162992">
    <property type="component" value="Chromosome 3"/>
</dbReference>
<organism evidence="1 2">
    <name type="scientific">Diphasiastrum complanatum</name>
    <name type="common">Issler's clubmoss</name>
    <name type="synonym">Lycopodium complanatum</name>
    <dbReference type="NCBI Taxonomy" id="34168"/>
    <lineage>
        <taxon>Eukaryota</taxon>
        <taxon>Viridiplantae</taxon>
        <taxon>Streptophyta</taxon>
        <taxon>Embryophyta</taxon>
        <taxon>Tracheophyta</taxon>
        <taxon>Lycopodiopsida</taxon>
        <taxon>Lycopodiales</taxon>
        <taxon>Lycopodiaceae</taxon>
        <taxon>Lycopodioideae</taxon>
        <taxon>Diphasiastrum</taxon>
    </lineage>
</organism>
<evidence type="ECO:0000313" key="2">
    <source>
        <dbReference type="Proteomes" id="UP001162992"/>
    </source>
</evidence>
<gene>
    <name evidence="1" type="ORF">O6H91_03G064400</name>
</gene>
<proteinExistence type="predicted"/>
<reference evidence="2" key="1">
    <citation type="journal article" date="2024" name="Proc. Natl. Acad. Sci. U.S.A.">
        <title>Extraordinary preservation of gene collinearity over three hundred million years revealed in homosporous lycophytes.</title>
        <authorList>
            <person name="Li C."/>
            <person name="Wickell D."/>
            <person name="Kuo L.Y."/>
            <person name="Chen X."/>
            <person name="Nie B."/>
            <person name="Liao X."/>
            <person name="Peng D."/>
            <person name="Ji J."/>
            <person name="Jenkins J."/>
            <person name="Williams M."/>
            <person name="Shu S."/>
            <person name="Plott C."/>
            <person name="Barry K."/>
            <person name="Rajasekar S."/>
            <person name="Grimwood J."/>
            <person name="Han X."/>
            <person name="Sun S."/>
            <person name="Hou Z."/>
            <person name="He W."/>
            <person name="Dai G."/>
            <person name="Sun C."/>
            <person name="Schmutz J."/>
            <person name="Leebens-Mack J.H."/>
            <person name="Li F.W."/>
            <person name="Wang L."/>
        </authorList>
    </citation>
    <scope>NUCLEOTIDE SEQUENCE [LARGE SCALE GENOMIC DNA]</scope>
    <source>
        <strain evidence="2">cv. PW_Plant_1</strain>
    </source>
</reference>
<dbReference type="EMBL" id="CM055094">
    <property type="protein sequence ID" value="KAJ7562324.1"/>
    <property type="molecule type" value="Genomic_DNA"/>
</dbReference>
<evidence type="ECO:0000313" key="1">
    <source>
        <dbReference type="EMBL" id="KAJ7562324.1"/>
    </source>
</evidence>
<accession>A0ACC2E747</accession>
<sequence length="602" mass="67483">MAESVEQEPVAGELEAMAEALRGMSLVSRDAGQDYLGYWCYQCNREVNALLGQSVATDFRDSSGTICSECRDGFIETMTAALSDPNRQSHEEPHLRRSRPGAHSQIAALEHYPDVFEDYFPQYLTHSFEQATHHNSMEFPFSAEMMGEVPDLHTRPCHDRGQAGPQRFQSFNVFEHYFPHHLPHLFDQATPHIHPNGLLSTTVHENIFEQEVLLCGSPPTLWEERVGETTDQLPRFNEADLDVFGLEATRNFIDEGLLGNAVTQEFREQGNVREDAHMSMRLEGWYSSDEEDWEGIDHVEGGDEVEPEAVEVDLAVGIFETDLGEHFVELQADTDQGQPQVQEELHFQLQNIEQNVQYVRDILEHLVGQDLVDEDGAVANDLANGNIEDFVDSRGFEVFLQQLAENDISYRGAPPAAKSAVDCLPCVVIEHYHVEKETAVCAICKELVAIGEPAKQLPCMHLYHPDCIFPWLKCRNSCPVCRFELPTDDAGYEEQKQKQKLQNTFSESLHRSNLPSDGGPSTSGQQGQVSGFRENDVDAVVPLASEIDCETEHEEIYASSSSVSQQVLTEHDAASSDTGDLDCNEVLQGFENLALCGDRIYF</sequence>
<name>A0ACC2E747_DIPCM</name>
<comment type="caution">
    <text evidence="1">The sequence shown here is derived from an EMBL/GenBank/DDBJ whole genome shotgun (WGS) entry which is preliminary data.</text>
</comment>
<keyword evidence="2" id="KW-1185">Reference proteome</keyword>